<name>A0A5J4U9A8_9EUKA</name>
<feature type="non-terminal residue" evidence="1">
    <location>
        <position position="136"/>
    </location>
</feature>
<comment type="caution">
    <text evidence="1">The sequence shown here is derived from an EMBL/GenBank/DDBJ whole genome shotgun (WGS) entry which is preliminary data.</text>
</comment>
<reference evidence="1 2" key="1">
    <citation type="submission" date="2019-03" db="EMBL/GenBank/DDBJ databases">
        <title>Single cell metagenomics reveals metabolic interactions within the superorganism composed of flagellate Streblomastix strix and complex community of Bacteroidetes bacteria on its surface.</title>
        <authorList>
            <person name="Treitli S.C."/>
            <person name="Kolisko M."/>
            <person name="Husnik F."/>
            <person name="Keeling P."/>
            <person name="Hampl V."/>
        </authorList>
    </citation>
    <scope>NUCLEOTIDE SEQUENCE [LARGE SCALE GENOMIC DNA]</scope>
    <source>
        <strain evidence="1">ST1C</strain>
    </source>
</reference>
<dbReference type="EMBL" id="SNRW01019011">
    <property type="protein sequence ID" value="KAA6366780.1"/>
    <property type="molecule type" value="Genomic_DNA"/>
</dbReference>
<organism evidence="1 2">
    <name type="scientific">Streblomastix strix</name>
    <dbReference type="NCBI Taxonomy" id="222440"/>
    <lineage>
        <taxon>Eukaryota</taxon>
        <taxon>Metamonada</taxon>
        <taxon>Preaxostyla</taxon>
        <taxon>Oxymonadida</taxon>
        <taxon>Streblomastigidae</taxon>
        <taxon>Streblomastix</taxon>
    </lineage>
</organism>
<dbReference type="Proteomes" id="UP000324800">
    <property type="component" value="Unassembled WGS sequence"/>
</dbReference>
<dbReference type="AlphaFoldDB" id="A0A5J4U9A8"/>
<protein>
    <submittedName>
        <fullName evidence="1">Uncharacterized protein</fullName>
    </submittedName>
</protein>
<evidence type="ECO:0000313" key="1">
    <source>
        <dbReference type="EMBL" id="KAA6366780.1"/>
    </source>
</evidence>
<sequence>MNSLIQSGSPTTKSSMKQFEEKKFLDQISYFVDEGKEVAMMNEQEKNQNQNSQEELISKIALNVQVVLLVMKNKKREQIQQKLRESESQKMYKVEVERISSVQLIIGNNCRCKEKVIILLFQIEGLRLIHEKGLIH</sequence>
<gene>
    <name evidence="1" type="ORF">EZS28_037693</name>
</gene>
<evidence type="ECO:0000313" key="2">
    <source>
        <dbReference type="Proteomes" id="UP000324800"/>
    </source>
</evidence>
<accession>A0A5J4U9A8</accession>
<proteinExistence type="predicted"/>